<evidence type="ECO:0000256" key="5">
    <source>
        <dbReference type="ARBA" id="ARBA00022989"/>
    </source>
</evidence>
<name>A0A075B409_ROZAC</name>
<keyword evidence="10" id="KW-1185">Reference proteome</keyword>
<dbReference type="Pfam" id="PF25539">
    <property type="entry name" value="Bestrophin_2"/>
    <property type="match status" value="1"/>
</dbReference>
<evidence type="ECO:0000256" key="2">
    <source>
        <dbReference type="ARBA" id="ARBA00022448"/>
    </source>
</evidence>
<dbReference type="OrthoDB" id="1368at2759"/>
<evidence type="ECO:0000313" key="10">
    <source>
        <dbReference type="Proteomes" id="UP000030755"/>
    </source>
</evidence>
<comment type="subcellular location">
    <subcellularLocation>
        <location evidence="1">Cell membrane</location>
        <topology evidence="1">Multi-pass membrane protein</topology>
    </subcellularLocation>
</comment>
<evidence type="ECO:0000256" key="8">
    <source>
        <dbReference type="SAM" id="Phobius"/>
    </source>
</evidence>
<feature type="non-terminal residue" evidence="9">
    <location>
        <position position="313"/>
    </location>
</feature>
<keyword evidence="2" id="KW-0813">Transport</keyword>
<evidence type="ECO:0000256" key="1">
    <source>
        <dbReference type="ARBA" id="ARBA00004651"/>
    </source>
</evidence>
<evidence type="ECO:0000256" key="6">
    <source>
        <dbReference type="ARBA" id="ARBA00023065"/>
    </source>
</evidence>
<proteinExistence type="predicted"/>
<evidence type="ECO:0000256" key="4">
    <source>
        <dbReference type="ARBA" id="ARBA00022692"/>
    </source>
</evidence>
<evidence type="ECO:0000256" key="7">
    <source>
        <dbReference type="ARBA" id="ARBA00023136"/>
    </source>
</evidence>
<dbReference type="GO" id="GO:0005254">
    <property type="term" value="F:chloride channel activity"/>
    <property type="evidence" value="ECO:0007669"/>
    <property type="project" value="InterPro"/>
</dbReference>
<protein>
    <submittedName>
        <fullName evidence="9">Bestrophin/UPF0187 domain-containing protein</fullName>
    </submittedName>
</protein>
<dbReference type="HOGENOM" id="CLU_029790_3_0_1"/>
<dbReference type="PANTHER" id="PTHR33281:SF19">
    <property type="entry name" value="VOLTAGE-DEPENDENT ANION CHANNEL-FORMING PROTEIN YNEE"/>
    <property type="match status" value="1"/>
</dbReference>
<feature type="transmembrane region" description="Helical" evidence="8">
    <location>
        <begin position="262"/>
        <end position="280"/>
    </location>
</feature>
<dbReference type="OMA" id="LCGFAHA"/>
<feature type="transmembrane region" description="Helical" evidence="8">
    <location>
        <begin position="48"/>
        <end position="64"/>
    </location>
</feature>
<evidence type="ECO:0000313" key="9">
    <source>
        <dbReference type="EMBL" id="EPZ35759.1"/>
    </source>
</evidence>
<accession>A0A075B409</accession>
<gene>
    <name evidence="9" type="ORF">O9G_005351</name>
</gene>
<dbReference type="PANTHER" id="PTHR33281">
    <property type="entry name" value="UPF0187 PROTEIN YNEE"/>
    <property type="match status" value="1"/>
</dbReference>
<dbReference type="EMBL" id="KE560761">
    <property type="protein sequence ID" value="EPZ35759.1"/>
    <property type="molecule type" value="Genomic_DNA"/>
</dbReference>
<reference evidence="9 10" key="1">
    <citation type="journal article" date="2013" name="Curr. Biol.">
        <title>Shared signatures of parasitism and phylogenomics unite Cryptomycota and microsporidia.</title>
        <authorList>
            <person name="James T.Y."/>
            <person name="Pelin A."/>
            <person name="Bonen L."/>
            <person name="Ahrendt S."/>
            <person name="Sain D."/>
            <person name="Corradi N."/>
            <person name="Stajich J.E."/>
        </authorList>
    </citation>
    <scope>NUCLEOTIDE SEQUENCE [LARGE SCALE GENOMIC DNA]</scope>
    <source>
        <strain evidence="9 10">CSF55</strain>
    </source>
</reference>
<dbReference type="STRING" id="988480.A0A075B409"/>
<organism evidence="9 10">
    <name type="scientific">Rozella allomycis (strain CSF55)</name>
    <dbReference type="NCBI Taxonomy" id="988480"/>
    <lineage>
        <taxon>Eukaryota</taxon>
        <taxon>Fungi</taxon>
        <taxon>Fungi incertae sedis</taxon>
        <taxon>Cryptomycota</taxon>
        <taxon>Cryptomycota incertae sedis</taxon>
        <taxon>Rozella</taxon>
    </lineage>
</organism>
<sequence length="313" mass="35523">MNPLRSFRHYIKASIVTDIMPKLFCLLLLTLVLCILESNKIKVTSSNLPFVSALSLTIGLLLVFRNNTSYDRYWEGRKLWAQIQTAARTFARVLTVNLNETSAEVEKDKGQAIDLLLTLCQRIKNDLRCESKYTVENSLGRWVKETKETRPENEPVNDELKAKVDKIVKSNALVQKTSKSTNTEVMDGIIQLGVYIQRQKSKSTIDNGSAGVLELMLSEISNAHLNCQRIARTPIPPVYLIHLEQILYMYLIVFPFSIVGSLGYASLPCAFVVYFVLLGIDRIGEEIENPFGYQYNDLPLDKYCSNIESDVRD</sequence>
<keyword evidence="5 8" id="KW-1133">Transmembrane helix</keyword>
<dbReference type="AlphaFoldDB" id="A0A075B409"/>
<keyword evidence="3" id="KW-1003">Cell membrane</keyword>
<dbReference type="InterPro" id="IPR044669">
    <property type="entry name" value="YneE/VCCN1/2-like"/>
</dbReference>
<dbReference type="GO" id="GO:0005886">
    <property type="term" value="C:plasma membrane"/>
    <property type="evidence" value="ECO:0007669"/>
    <property type="project" value="UniProtKB-SubCell"/>
</dbReference>
<keyword evidence="7 8" id="KW-0472">Membrane</keyword>
<keyword evidence="4 8" id="KW-0812">Transmembrane</keyword>
<evidence type="ECO:0000256" key="3">
    <source>
        <dbReference type="ARBA" id="ARBA00022475"/>
    </source>
</evidence>
<dbReference type="Proteomes" id="UP000030755">
    <property type="component" value="Unassembled WGS sequence"/>
</dbReference>
<keyword evidence="6" id="KW-0406">Ion transport</keyword>